<dbReference type="AlphaFoldDB" id="A0A6S7G5F1"/>
<proteinExistence type="predicted"/>
<reference evidence="1" key="1">
    <citation type="submission" date="2020-04" db="EMBL/GenBank/DDBJ databases">
        <authorList>
            <person name="Alioto T."/>
            <person name="Alioto T."/>
            <person name="Gomez Garrido J."/>
        </authorList>
    </citation>
    <scope>NUCLEOTIDE SEQUENCE</scope>
    <source>
        <strain evidence="1">A484AB</strain>
    </source>
</reference>
<evidence type="ECO:0000313" key="2">
    <source>
        <dbReference type="Proteomes" id="UP001152795"/>
    </source>
</evidence>
<evidence type="ECO:0000313" key="1">
    <source>
        <dbReference type="EMBL" id="CAB3988384.1"/>
    </source>
</evidence>
<gene>
    <name evidence="1" type="ORF">PACLA_8A080990</name>
</gene>
<comment type="caution">
    <text evidence="1">The sequence shown here is derived from an EMBL/GenBank/DDBJ whole genome shotgun (WGS) entry which is preliminary data.</text>
</comment>
<organism evidence="1 2">
    <name type="scientific">Paramuricea clavata</name>
    <name type="common">Red gorgonian</name>
    <name type="synonym">Violescent sea-whip</name>
    <dbReference type="NCBI Taxonomy" id="317549"/>
    <lineage>
        <taxon>Eukaryota</taxon>
        <taxon>Metazoa</taxon>
        <taxon>Cnidaria</taxon>
        <taxon>Anthozoa</taxon>
        <taxon>Octocorallia</taxon>
        <taxon>Malacalcyonacea</taxon>
        <taxon>Plexauridae</taxon>
        <taxon>Paramuricea</taxon>
    </lineage>
</organism>
<dbReference type="Proteomes" id="UP001152795">
    <property type="component" value="Unassembled WGS sequence"/>
</dbReference>
<dbReference type="PANTHER" id="PTHR31025:SF9">
    <property type="entry name" value="SI:DKEY-286J15.1"/>
    <property type="match status" value="1"/>
</dbReference>
<sequence>MQLTECVLLNEIEMSVLMICGIKAGDALKIKAICKDMPCQSAKTKLSKESVKEGTTGITADMVQNTEDDEVPREVISEDGLIECASLRTEETPGKTTMPSPFTYCEKQNRMFFKDYKLLEKFSPGVTYALEHNCLNEKRRSEFIRDICTDISSNGVNFLNKEERNVVSLAIVTRYPHLKDSIGSGLGSWSESIKNRFKHVRKYANKKRKLAESENGDQASSVVMVTPPQIGRPKKADFWNAVPICVGVTESIQKEHIAELHKEWNKVLSIQDSEKIKELMISTYDIRRRNILTTTILVHDIIYTYPPLATVKGIRQEYCRIMQDDTAMKDIKTTFSTYQGAIVKYCEELQRKSPFIKDAIRCLQEGIKEDMENAKTLENTCAVMLLLRLLSKKMSKEGSDLMEILCEDDDLEAEIKATAYPRIIGVGENLLKLDKAVICIEGKELVDVTSRPMDTVLFSLYATYYIFSIAYPVDHKDLFLFIDSIIVGIQQNA</sequence>
<dbReference type="EMBL" id="CACRXK020001315">
    <property type="protein sequence ID" value="CAB3988384.1"/>
    <property type="molecule type" value="Genomic_DNA"/>
</dbReference>
<dbReference type="OrthoDB" id="6512834at2759"/>
<protein>
    <submittedName>
        <fullName evidence="1">Uncharacterized protein</fullName>
    </submittedName>
</protein>
<keyword evidence="2" id="KW-1185">Reference proteome</keyword>
<accession>A0A6S7G5F1</accession>
<name>A0A6S7G5F1_PARCT</name>
<dbReference type="PANTHER" id="PTHR31025">
    <property type="entry name" value="SI:CH211-196P9.1-RELATED"/>
    <property type="match status" value="1"/>
</dbReference>